<dbReference type="InterPro" id="IPR006059">
    <property type="entry name" value="SBP"/>
</dbReference>
<dbReference type="AlphaFoldDB" id="A0A1E3AKM0"/>
<dbReference type="PANTHER" id="PTHR43649">
    <property type="entry name" value="ARABINOSE-BINDING PROTEIN-RELATED"/>
    <property type="match status" value="1"/>
</dbReference>
<dbReference type="PATRIC" id="fig|1432052.4.peg.661"/>
<sequence>MGRSKKLLALGIVCSLLLGGCGNNTQTSTESSPEPKAATEAASEQNQEKAETGEKETLRVAWWGTTTRDQLYYQINDLFMAEHPNVEIVTESPGWNDYWTAQSTAFASGSAADVVQFQSNQIGEYCSKNVLAQLDDYVASGTINLDNWNEGFVDTGRYNDNLYMVSLGMTAQALYVNETFLNELGMELWPEEEDITWDEFADYLNEVQSKLEADTYAGLDIYTNNDLVWVWIRENCEEGYEWLDKDGNFAPSEETLASWYEYSNNLRKSGAFANVEWTQEWNSKAWEEGPLVNRKVLFYFANANQYKTYQNSMEDTLAIRKVPVGNNGKHGDLLITSAFAISETSKNKDLAAEYINFFVNNEEAQKIFNMELGVPASMTIQELLEPDADPSDVAATKYLNMISEEAPPFIAKAPGVWAIQNEISSVAEQVAVGNLTPADAAKHIKEIANEMIAENSN</sequence>
<evidence type="ECO:0000256" key="1">
    <source>
        <dbReference type="SAM" id="MobiDB-lite"/>
    </source>
</evidence>
<dbReference type="EMBL" id="MCGH01000001">
    <property type="protein sequence ID" value="ODM08961.1"/>
    <property type="molecule type" value="Genomic_DNA"/>
</dbReference>
<evidence type="ECO:0000313" key="3">
    <source>
        <dbReference type="Proteomes" id="UP000094067"/>
    </source>
</evidence>
<dbReference type="Pfam" id="PF01547">
    <property type="entry name" value="SBP_bac_1"/>
    <property type="match status" value="1"/>
</dbReference>
<dbReference type="RefSeq" id="WP_069151175.1">
    <property type="nucleotide sequence ID" value="NZ_MCGH01000001.1"/>
</dbReference>
<dbReference type="SUPFAM" id="SSF53850">
    <property type="entry name" value="Periplasmic binding protein-like II"/>
    <property type="match status" value="1"/>
</dbReference>
<name>A0A1E3AKM0_9FIRM</name>
<comment type="caution">
    <text evidence="2">The sequence shown here is derived from an EMBL/GenBank/DDBJ whole genome shotgun (WGS) entry which is preliminary data.</text>
</comment>
<feature type="region of interest" description="Disordered" evidence="1">
    <location>
        <begin position="24"/>
        <end position="54"/>
    </location>
</feature>
<organism evidence="2 3">
    <name type="scientific">Eisenbergiella tayi</name>
    <dbReference type="NCBI Taxonomy" id="1432052"/>
    <lineage>
        <taxon>Bacteria</taxon>
        <taxon>Bacillati</taxon>
        <taxon>Bacillota</taxon>
        <taxon>Clostridia</taxon>
        <taxon>Lachnospirales</taxon>
        <taxon>Lachnospiraceae</taxon>
        <taxon>Eisenbergiella</taxon>
    </lineage>
</organism>
<gene>
    <name evidence="2" type="primary">yesO_3</name>
    <name evidence="2" type="ORF">BEI61_00590</name>
</gene>
<evidence type="ECO:0000313" key="2">
    <source>
        <dbReference type="EMBL" id="ODM08961.1"/>
    </source>
</evidence>
<accession>A0A1E3AKM0</accession>
<dbReference type="Gene3D" id="3.40.190.10">
    <property type="entry name" value="Periplasmic binding protein-like II"/>
    <property type="match status" value="2"/>
</dbReference>
<dbReference type="Proteomes" id="UP000094067">
    <property type="component" value="Unassembled WGS sequence"/>
</dbReference>
<dbReference type="PANTHER" id="PTHR43649:SF11">
    <property type="entry name" value="ABC TRANSPORTER SUBSTRATE-BINDING PROTEIN YESO-RELATED"/>
    <property type="match status" value="1"/>
</dbReference>
<proteinExistence type="predicted"/>
<reference evidence="2 3" key="1">
    <citation type="submission" date="2016-07" db="EMBL/GenBank/DDBJ databases">
        <title>Characterization of isolates of Eisenbergiella tayi derived from blood cultures, using whole genome sequencing.</title>
        <authorList>
            <person name="Burdz T."/>
            <person name="Wiebe D."/>
            <person name="Huynh C."/>
            <person name="Bernard K."/>
        </authorList>
    </citation>
    <scope>NUCLEOTIDE SEQUENCE [LARGE SCALE GENOMIC DNA]</scope>
    <source>
        <strain evidence="2 3">NML 110608</strain>
    </source>
</reference>
<dbReference type="PROSITE" id="PS51257">
    <property type="entry name" value="PROKAR_LIPOPROTEIN"/>
    <property type="match status" value="1"/>
</dbReference>
<dbReference type="InterPro" id="IPR050490">
    <property type="entry name" value="Bact_solute-bd_prot1"/>
</dbReference>
<protein>
    <submittedName>
        <fullName evidence="2">Putative ABC transporter substrate-binding protein YesO</fullName>
    </submittedName>
</protein>